<feature type="transmembrane region" description="Helical" evidence="1">
    <location>
        <begin position="6"/>
        <end position="30"/>
    </location>
</feature>
<keyword evidence="1" id="KW-1133">Transmembrane helix</keyword>
<dbReference type="AlphaFoldDB" id="A0AAE3CKT7"/>
<keyword evidence="1" id="KW-0472">Membrane</keyword>
<keyword evidence="3" id="KW-1185">Reference proteome</keyword>
<dbReference type="Proteomes" id="UP001197378">
    <property type="component" value="Unassembled WGS sequence"/>
</dbReference>
<protein>
    <submittedName>
        <fullName evidence="2">Uncharacterized protein</fullName>
    </submittedName>
</protein>
<evidence type="ECO:0000313" key="2">
    <source>
        <dbReference type="EMBL" id="MBU2788825.1"/>
    </source>
</evidence>
<dbReference type="EMBL" id="JAAXYO010000165">
    <property type="protein sequence ID" value="MBU2788825.1"/>
    <property type="molecule type" value="Genomic_DNA"/>
</dbReference>
<dbReference type="RefSeq" id="WP_215870901.1">
    <property type="nucleotide sequence ID" value="NZ_JAAXYO010000165.1"/>
</dbReference>
<organism evidence="2 3">
    <name type="scientific">Igneacidithiobacillus copahuensis</name>
    <dbReference type="NCBI Taxonomy" id="2724909"/>
    <lineage>
        <taxon>Bacteria</taxon>
        <taxon>Pseudomonadati</taxon>
        <taxon>Pseudomonadota</taxon>
        <taxon>Acidithiobacillia</taxon>
        <taxon>Acidithiobacillales</taxon>
        <taxon>Acidithiobacillaceae</taxon>
        <taxon>Igneacidithiobacillus</taxon>
    </lineage>
</organism>
<proteinExistence type="predicted"/>
<name>A0AAE3CKT7_9PROT</name>
<comment type="caution">
    <text evidence="2">The sequence shown here is derived from an EMBL/GenBank/DDBJ whole genome shotgun (WGS) entry which is preliminary data.</text>
</comment>
<reference evidence="2" key="1">
    <citation type="journal article" date="2021" name="ISME J.">
        <title>Genomic evolution of the class Acidithiobacillia: deep-branching Proteobacteria living in extreme acidic conditions.</title>
        <authorList>
            <person name="Moya-Beltran A."/>
            <person name="Beard S."/>
            <person name="Rojas-Villalobos C."/>
            <person name="Issotta F."/>
            <person name="Gallardo Y."/>
            <person name="Ulloa R."/>
            <person name="Giaveno A."/>
            <person name="Degli Esposti M."/>
            <person name="Johnson D.B."/>
            <person name="Quatrini R."/>
        </authorList>
    </citation>
    <scope>NUCLEOTIDE SEQUENCE</scope>
    <source>
        <strain evidence="2">VAN18-1</strain>
    </source>
</reference>
<gene>
    <name evidence="2" type="ORF">HFQ13_11555</name>
</gene>
<sequence>MDRVDRWVAGILAGGVALILLGILLVALFARVPLSHLEINAQGAQILRQAGVLVQAAPDWPGAYRVKPLASNAAFSSIATLYFSSGKSVRLPRHDVLLWVYRG</sequence>
<evidence type="ECO:0000313" key="3">
    <source>
        <dbReference type="Proteomes" id="UP001197378"/>
    </source>
</evidence>
<accession>A0AAE3CKT7</accession>
<evidence type="ECO:0000256" key="1">
    <source>
        <dbReference type="SAM" id="Phobius"/>
    </source>
</evidence>
<keyword evidence="1" id="KW-0812">Transmembrane</keyword>